<dbReference type="OrthoDB" id="9811902at2"/>
<dbReference type="PANTHER" id="PTHR45947">
    <property type="entry name" value="SULFOQUINOVOSYL TRANSFERASE SQD2"/>
    <property type="match status" value="1"/>
</dbReference>
<reference evidence="4 5" key="1">
    <citation type="submission" date="2019-09" db="EMBL/GenBank/DDBJ databases">
        <title>Complete genome sequence of Arachidicoccus sp. B3-10 isolated from apple orchard soil.</title>
        <authorList>
            <person name="Kim H.S."/>
            <person name="Han K.-I."/>
            <person name="Suh M.K."/>
            <person name="Lee K.C."/>
            <person name="Eom M.K."/>
            <person name="Kim J.-S."/>
            <person name="Kang S.W."/>
            <person name="Sin Y."/>
            <person name="Lee J.-S."/>
        </authorList>
    </citation>
    <scope>NUCLEOTIDE SEQUENCE [LARGE SCALE GENOMIC DNA]</scope>
    <source>
        <strain evidence="4 5">B3-10</strain>
    </source>
</reference>
<dbReference type="Proteomes" id="UP000292424">
    <property type="component" value="Chromosome"/>
</dbReference>
<dbReference type="InterPro" id="IPR001296">
    <property type="entry name" value="Glyco_trans_1"/>
</dbReference>
<organism evidence="4 5">
    <name type="scientific">Rhizosphaericola mali</name>
    <dbReference type="NCBI Taxonomy" id="2545455"/>
    <lineage>
        <taxon>Bacteria</taxon>
        <taxon>Pseudomonadati</taxon>
        <taxon>Bacteroidota</taxon>
        <taxon>Chitinophagia</taxon>
        <taxon>Chitinophagales</taxon>
        <taxon>Chitinophagaceae</taxon>
        <taxon>Rhizosphaericola</taxon>
    </lineage>
</organism>
<feature type="coiled-coil region" evidence="1">
    <location>
        <begin position="361"/>
        <end position="389"/>
    </location>
</feature>
<accession>A0A5P2FWV0</accession>
<dbReference type="PANTHER" id="PTHR45947:SF3">
    <property type="entry name" value="SULFOQUINOVOSYL TRANSFERASE SQD2"/>
    <property type="match status" value="1"/>
</dbReference>
<dbReference type="SUPFAM" id="SSF53756">
    <property type="entry name" value="UDP-Glycosyltransferase/glycogen phosphorylase"/>
    <property type="match status" value="1"/>
</dbReference>
<keyword evidence="1" id="KW-0175">Coiled coil</keyword>
<protein>
    <submittedName>
        <fullName evidence="4">WcaI family glycosyltransferase</fullName>
    </submittedName>
</protein>
<dbReference type="Gene3D" id="3.40.50.2000">
    <property type="entry name" value="Glycogen Phosphorylase B"/>
    <property type="match status" value="2"/>
</dbReference>
<name>A0A5P2FWV0_9BACT</name>
<keyword evidence="4" id="KW-0808">Transferase</keyword>
<dbReference type="CDD" id="cd03794">
    <property type="entry name" value="GT4_WbuB-like"/>
    <property type="match status" value="1"/>
</dbReference>
<dbReference type="RefSeq" id="WP_131328883.1">
    <property type="nucleotide sequence ID" value="NZ_CP044016.1"/>
</dbReference>
<feature type="domain" description="Glycosyltransferase subfamily 4-like N-terminal" evidence="3">
    <location>
        <begin position="15"/>
        <end position="203"/>
    </location>
</feature>
<evidence type="ECO:0000256" key="1">
    <source>
        <dbReference type="SAM" id="Coils"/>
    </source>
</evidence>
<dbReference type="KEGG" id="arac:E0W69_004720"/>
<dbReference type="EMBL" id="CP044016">
    <property type="protein sequence ID" value="QES87996.1"/>
    <property type="molecule type" value="Genomic_DNA"/>
</dbReference>
<dbReference type="InterPro" id="IPR050194">
    <property type="entry name" value="Glycosyltransferase_grp1"/>
</dbReference>
<dbReference type="AlphaFoldDB" id="A0A5P2FWV0"/>
<evidence type="ECO:0000313" key="4">
    <source>
        <dbReference type="EMBL" id="QES87996.1"/>
    </source>
</evidence>
<dbReference type="GO" id="GO:0016758">
    <property type="term" value="F:hexosyltransferase activity"/>
    <property type="evidence" value="ECO:0007669"/>
    <property type="project" value="TreeGrafter"/>
</dbReference>
<feature type="domain" description="Glycosyl transferase family 1" evidence="2">
    <location>
        <begin position="217"/>
        <end position="388"/>
    </location>
</feature>
<proteinExistence type="predicted"/>
<keyword evidence="5" id="KW-1185">Reference proteome</keyword>
<evidence type="ECO:0000259" key="3">
    <source>
        <dbReference type="Pfam" id="PF13579"/>
    </source>
</evidence>
<sequence>MRILIYGINFTPELTGIGKYTGEMVDWLNERGHFIKIITAKPYYPQWKVNEEYKKGYWKSEKKMNIMVNRVPMYVPSKPDSVKRILHELSFQTNSLPYWLGTFFQKKYDVVICITPAFHLGFLPLIYCKLRRSKFWTHIQDLQVDAAKELKMINNEVVLNVMFGLENFLLRNSDIISSISKGMIDKIKKKNIQDTPVLNFPNWVDNKVIYPISKENSLRSKLGFSQEDIILLYSGNLGEKQGLEIMVHVASRFSLDEKINFVICGSGGNKHQLEALAKEAELKNLFFFPLQPYEDLSKLLAIADVHLILQKKSASDLVMPSKLTGILACGGLAIVSAVENTSLYDVIFENNLGILIEPESVDALENGIRQALEQSNEKLKQNALDYARKYLDKDAILTQFESDLQIVSGKK</sequence>
<evidence type="ECO:0000259" key="2">
    <source>
        <dbReference type="Pfam" id="PF00534"/>
    </source>
</evidence>
<dbReference type="Pfam" id="PF00534">
    <property type="entry name" value="Glycos_transf_1"/>
    <property type="match status" value="1"/>
</dbReference>
<evidence type="ECO:0000313" key="5">
    <source>
        <dbReference type="Proteomes" id="UP000292424"/>
    </source>
</evidence>
<gene>
    <name evidence="4" type="ORF">E0W69_004720</name>
</gene>
<dbReference type="Pfam" id="PF13579">
    <property type="entry name" value="Glyco_trans_4_4"/>
    <property type="match status" value="1"/>
</dbReference>
<dbReference type="InterPro" id="IPR028098">
    <property type="entry name" value="Glyco_trans_4-like_N"/>
</dbReference>
<dbReference type="NCBIfam" id="NF007640">
    <property type="entry name" value="PRK10307.1"/>
    <property type="match status" value="1"/>
</dbReference>